<dbReference type="GO" id="GO:0005637">
    <property type="term" value="C:nuclear inner membrane"/>
    <property type="evidence" value="ECO:0007669"/>
    <property type="project" value="TreeGrafter"/>
</dbReference>
<evidence type="ECO:0000256" key="5">
    <source>
        <dbReference type="ARBA" id="ARBA00022692"/>
    </source>
</evidence>
<protein>
    <recommendedName>
        <fullName evidence="14">Transmembrane protein 43</fullName>
    </recommendedName>
</protein>
<sequence>MQGDPSLTRTPYVLDPVFGVAARGVRLLRKVEMLQWVETSHTVDADGDGDERAEDGGDQGAGRQRERVYMYDLRWRSEHVDSSSFYDRSFQNPSQDAWIFQGKDIVADATVVGDFKLSDELIMQIPRQDDVSLSAESMAVMRNVLNQRVGEHWAEASSLKLATIEDNYVYMLRDGGSPTLGDLRISFKVVPPYTVTISGKQEMQHIRPFQATNGESILLIADGALGVSELYDKQIQKKLQHNRFFRLFTIVLAFIGFHVGSSTVVDVWEPRVGKTHPTALCATLALSWALWLALIGLAPAGILAAVSLLAAQRAAIHDKRD</sequence>
<dbReference type="PANTHER" id="PTHR13416:SF2">
    <property type="entry name" value="TRANSMEMBRANE PROTEIN 43"/>
    <property type="match status" value="1"/>
</dbReference>
<evidence type="ECO:0000256" key="2">
    <source>
        <dbReference type="ARBA" id="ARBA00004259"/>
    </source>
</evidence>
<dbReference type="GO" id="GO:0006629">
    <property type="term" value="P:lipid metabolic process"/>
    <property type="evidence" value="ECO:0007669"/>
    <property type="project" value="TreeGrafter"/>
</dbReference>
<gene>
    <name evidence="12" type="ORF">P43SY_011084</name>
</gene>
<keyword evidence="9" id="KW-0539">Nucleus</keyword>
<keyword evidence="6" id="KW-0256">Endoplasmic reticulum</keyword>
<dbReference type="Proteomes" id="UP001209570">
    <property type="component" value="Unassembled WGS sequence"/>
</dbReference>
<dbReference type="EMBL" id="JAKCXM010001935">
    <property type="protein sequence ID" value="KAJ0390566.1"/>
    <property type="molecule type" value="Genomic_DNA"/>
</dbReference>
<evidence type="ECO:0000313" key="13">
    <source>
        <dbReference type="Proteomes" id="UP001209570"/>
    </source>
</evidence>
<dbReference type="PANTHER" id="PTHR13416">
    <property type="match status" value="1"/>
</dbReference>
<comment type="similarity">
    <text evidence="4">Belongs to the TMEM43 family.</text>
</comment>
<proteinExistence type="inferred from homology"/>
<evidence type="ECO:0000256" key="10">
    <source>
        <dbReference type="SAM" id="MobiDB-lite"/>
    </source>
</evidence>
<evidence type="ECO:0000256" key="1">
    <source>
        <dbReference type="ARBA" id="ARBA00004127"/>
    </source>
</evidence>
<dbReference type="InterPro" id="IPR012430">
    <property type="entry name" value="TMEM43_fam"/>
</dbReference>
<keyword evidence="8 11" id="KW-0472">Membrane</keyword>
<name>A0AAD5L5T7_PYTIN</name>
<dbReference type="AlphaFoldDB" id="A0AAD5L5T7"/>
<feature type="region of interest" description="Disordered" evidence="10">
    <location>
        <begin position="42"/>
        <end position="63"/>
    </location>
</feature>
<evidence type="ECO:0000256" key="3">
    <source>
        <dbReference type="ARBA" id="ARBA00004586"/>
    </source>
</evidence>
<evidence type="ECO:0000256" key="11">
    <source>
        <dbReference type="SAM" id="Phobius"/>
    </source>
</evidence>
<evidence type="ECO:0000256" key="7">
    <source>
        <dbReference type="ARBA" id="ARBA00022989"/>
    </source>
</evidence>
<evidence type="ECO:0000256" key="8">
    <source>
        <dbReference type="ARBA" id="ARBA00023136"/>
    </source>
</evidence>
<evidence type="ECO:0008006" key="14">
    <source>
        <dbReference type="Google" id="ProtNLM"/>
    </source>
</evidence>
<dbReference type="GO" id="GO:0071763">
    <property type="term" value="P:nuclear membrane organization"/>
    <property type="evidence" value="ECO:0007669"/>
    <property type="project" value="TreeGrafter"/>
</dbReference>
<keyword evidence="7 11" id="KW-1133">Transmembrane helix</keyword>
<organism evidence="12 13">
    <name type="scientific">Pythium insidiosum</name>
    <name type="common">Pythiosis disease agent</name>
    <dbReference type="NCBI Taxonomy" id="114742"/>
    <lineage>
        <taxon>Eukaryota</taxon>
        <taxon>Sar</taxon>
        <taxon>Stramenopiles</taxon>
        <taxon>Oomycota</taxon>
        <taxon>Peronosporomycetes</taxon>
        <taxon>Pythiales</taxon>
        <taxon>Pythiaceae</taxon>
        <taxon>Pythium</taxon>
    </lineage>
</organism>
<dbReference type="GO" id="GO:0005789">
    <property type="term" value="C:endoplasmic reticulum membrane"/>
    <property type="evidence" value="ECO:0007669"/>
    <property type="project" value="UniProtKB-SubCell"/>
</dbReference>
<evidence type="ECO:0000313" key="12">
    <source>
        <dbReference type="EMBL" id="KAJ0390566.1"/>
    </source>
</evidence>
<feature type="transmembrane region" description="Helical" evidence="11">
    <location>
        <begin position="288"/>
        <end position="311"/>
    </location>
</feature>
<keyword evidence="13" id="KW-1185">Reference proteome</keyword>
<comment type="subcellular location">
    <subcellularLocation>
        <location evidence="1">Endomembrane system</location>
        <topology evidence="1">Multi-pass membrane protein</topology>
    </subcellularLocation>
    <subcellularLocation>
        <location evidence="3">Endoplasmic reticulum membrane</location>
    </subcellularLocation>
    <subcellularLocation>
        <location evidence="2">Nucleus envelope</location>
    </subcellularLocation>
</comment>
<evidence type="ECO:0000256" key="4">
    <source>
        <dbReference type="ARBA" id="ARBA00006627"/>
    </source>
</evidence>
<evidence type="ECO:0000256" key="6">
    <source>
        <dbReference type="ARBA" id="ARBA00022824"/>
    </source>
</evidence>
<reference evidence="12" key="1">
    <citation type="submission" date="2021-12" db="EMBL/GenBank/DDBJ databases">
        <title>Prjna785345.</title>
        <authorList>
            <person name="Rujirawat T."/>
            <person name="Krajaejun T."/>
        </authorList>
    </citation>
    <scope>NUCLEOTIDE SEQUENCE</scope>
    <source>
        <strain evidence="12">Pi057C3</strain>
    </source>
</reference>
<keyword evidence="5 11" id="KW-0812">Transmembrane</keyword>
<comment type="caution">
    <text evidence="12">The sequence shown here is derived from an EMBL/GenBank/DDBJ whole genome shotgun (WGS) entry which is preliminary data.</text>
</comment>
<feature type="compositionally biased region" description="Acidic residues" evidence="10">
    <location>
        <begin position="45"/>
        <end position="57"/>
    </location>
</feature>
<evidence type="ECO:0000256" key="9">
    <source>
        <dbReference type="ARBA" id="ARBA00023242"/>
    </source>
</evidence>
<accession>A0AAD5L5T7</accession>
<dbReference type="Pfam" id="PF07787">
    <property type="entry name" value="TMEM43"/>
    <property type="match status" value="1"/>
</dbReference>
<feature type="transmembrane region" description="Helical" evidence="11">
    <location>
        <begin position="244"/>
        <end position="268"/>
    </location>
</feature>